<dbReference type="EMBL" id="JBHTCF010000005">
    <property type="protein sequence ID" value="MFC7305641.1"/>
    <property type="molecule type" value="Genomic_DNA"/>
</dbReference>
<evidence type="ECO:0000313" key="2">
    <source>
        <dbReference type="Proteomes" id="UP001596523"/>
    </source>
</evidence>
<protein>
    <submittedName>
        <fullName evidence="1">Uncharacterized protein</fullName>
    </submittedName>
</protein>
<sequence length="50" mass="5682">MFVAVERHPQRAARLRELERVVDAGEQGPTEAMTEIRRIHEAAEVEAGLR</sequence>
<organism evidence="1 2">
    <name type="scientific">Streptomyces monticola</name>
    <dbReference type="NCBI Taxonomy" id="2666263"/>
    <lineage>
        <taxon>Bacteria</taxon>
        <taxon>Bacillati</taxon>
        <taxon>Actinomycetota</taxon>
        <taxon>Actinomycetes</taxon>
        <taxon>Kitasatosporales</taxon>
        <taxon>Streptomycetaceae</taxon>
        <taxon>Streptomyces</taxon>
    </lineage>
</organism>
<name>A0ABW2JJP3_9ACTN</name>
<comment type="caution">
    <text evidence="1">The sequence shown here is derived from an EMBL/GenBank/DDBJ whole genome shotgun (WGS) entry which is preliminary data.</text>
</comment>
<proteinExistence type="predicted"/>
<keyword evidence="2" id="KW-1185">Reference proteome</keyword>
<dbReference type="Proteomes" id="UP001596523">
    <property type="component" value="Unassembled WGS sequence"/>
</dbReference>
<reference evidence="2" key="1">
    <citation type="journal article" date="2019" name="Int. J. Syst. Evol. Microbiol.">
        <title>The Global Catalogue of Microorganisms (GCM) 10K type strain sequencing project: providing services to taxonomists for standard genome sequencing and annotation.</title>
        <authorList>
            <consortium name="The Broad Institute Genomics Platform"/>
            <consortium name="The Broad Institute Genome Sequencing Center for Infectious Disease"/>
            <person name="Wu L."/>
            <person name="Ma J."/>
        </authorList>
    </citation>
    <scope>NUCLEOTIDE SEQUENCE [LARGE SCALE GENOMIC DNA]</scope>
    <source>
        <strain evidence="2">SYNS20</strain>
    </source>
</reference>
<gene>
    <name evidence="1" type="ORF">ACFQVC_15590</name>
</gene>
<evidence type="ECO:0000313" key="1">
    <source>
        <dbReference type="EMBL" id="MFC7305641.1"/>
    </source>
</evidence>
<accession>A0ABW2JJP3</accession>
<dbReference type="RefSeq" id="WP_381830980.1">
    <property type="nucleotide sequence ID" value="NZ_JBHTCF010000005.1"/>
</dbReference>